<dbReference type="Proteomes" id="UP000739565">
    <property type="component" value="Unassembled WGS sequence"/>
</dbReference>
<dbReference type="Gene3D" id="3.90.1580.10">
    <property type="entry name" value="paralog of FGE (formylglycine-generating enzyme)"/>
    <property type="match status" value="1"/>
</dbReference>
<evidence type="ECO:0000259" key="2">
    <source>
        <dbReference type="Pfam" id="PF03781"/>
    </source>
</evidence>
<evidence type="ECO:0000313" key="3">
    <source>
        <dbReference type="EMBL" id="MBZ1351332.1"/>
    </source>
</evidence>
<dbReference type="InterPro" id="IPR016187">
    <property type="entry name" value="CTDL_fold"/>
</dbReference>
<gene>
    <name evidence="3" type="ORF">KZZ10_11805</name>
</gene>
<dbReference type="InterPro" id="IPR051043">
    <property type="entry name" value="Sulfatase_Mod_Factor_Kinase"/>
</dbReference>
<sequence>MTVALARSANPMALVSEGHFTMGSNDGPDDEKPEHRVFVKSFSIDMLPVSNADFAKFLNARGLKNVLGESFYDDHDRDARIHQQNSLWQADVGYATHPVNEVSWVGARDYCNWLNKRLPTEAEWEKAARGTDGRRYPWGNSKPDQTRALYGGPYNASAPVDAFPAGASPYGVLDLSGNQWEWVASAYRFYPYSAEDGRENQTPGPVRSTRGGGHDSSEDELTTTQRGRNLSRNPKAGHHNIGFRCASSSKVE</sequence>
<dbReference type="EMBL" id="JAHXRI010000010">
    <property type="protein sequence ID" value="MBZ1351332.1"/>
    <property type="molecule type" value="Genomic_DNA"/>
</dbReference>
<feature type="domain" description="Sulfatase-modifying factor enzyme-like" evidence="2">
    <location>
        <begin position="11"/>
        <end position="246"/>
    </location>
</feature>
<proteinExistence type="predicted"/>
<reference evidence="3" key="1">
    <citation type="submission" date="2021-07" db="EMBL/GenBank/DDBJ databases">
        <title>New genus and species of the family Alcaligenaceae.</title>
        <authorList>
            <person name="Hahn M.W."/>
        </authorList>
    </citation>
    <scope>NUCLEOTIDE SEQUENCE</scope>
    <source>
        <strain evidence="3">LF4-65</strain>
    </source>
</reference>
<dbReference type="AlphaFoldDB" id="A0A953N9G0"/>
<dbReference type="SUPFAM" id="SSF56436">
    <property type="entry name" value="C-type lectin-like"/>
    <property type="match status" value="1"/>
</dbReference>
<dbReference type="RefSeq" id="WP_259661739.1">
    <property type="nucleotide sequence ID" value="NZ_JAHXRI010000010.1"/>
</dbReference>
<evidence type="ECO:0000256" key="1">
    <source>
        <dbReference type="SAM" id="MobiDB-lite"/>
    </source>
</evidence>
<name>A0A953N9G0_9BURK</name>
<dbReference type="PANTHER" id="PTHR23150">
    <property type="entry name" value="SULFATASE MODIFYING FACTOR 1, 2"/>
    <property type="match status" value="1"/>
</dbReference>
<accession>A0A953N9G0</accession>
<dbReference type="InterPro" id="IPR005532">
    <property type="entry name" value="SUMF_dom"/>
</dbReference>
<dbReference type="GO" id="GO:0120147">
    <property type="term" value="F:formylglycine-generating oxidase activity"/>
    <property type="evidence" value="ECO:0007669"/>
    <property type="project" value="TreeGrafter"/>
</dbReference>
<evidence type="ECO:0000313" key="4">
    <source>
        <dbReference type="Proteomes" id="UP000739565"/>
    </source>
</evidence>
<comment type="caution">
    <text evidence="3">The sequence shown here is derived from an EMBL/GenBank/DDBJ whole genome shotgun (WGS) entry which is preliminary data.</text>
</comment>
<dbReference type="Pfam" id="PF03781">
    <property type="entry name" value="FGE-sulfatase"/>
    <property type="match status" value="1"/>
</dbReference>
<keyword evidence="4" id="KW-1185">Reference proteome</keyword>
<feature type="compositionally biased region" description="Polar residues" evidence="1">
    <location>
        <begin position="222"/>
        <end position="232"/>
    </location>
</feature>
<protein>
    <submittedName>
        <fullName evidence="3">Formylglycine-generating enzyme family protein</fullName>
    </submittedName>
</protein>
<dbReference type="InterPro" id="IPR042095">
    <property type="entry name" value="SUMF_sf"/>
</dbReference>
<feature type="region of interest" description="Disordered" evidence="1">
    <location>
        <begin position="195"/>
        <end position="252"/>
    </location>
</feature>
<organism evidence="3 4">
    <name type="scientific">Zwartia hollandica</name>
    <dbReference type="NCBI Taxonomy" id="324606"/>
    <lineage>
        <taxon>Bacteria</taxon>
        <taxon>Pseudomonadati</taxon>
        <taxon>Pseudomonadota</taxon>
        <taxon>Betaproteobacteria</taxon>
        <taxon>Burkholderiales</taxon>
        <taxon>Alcaligenaceae</taxon>
        <taxon>Zwartia</taxon>
    </lineage>
</organism>
<dbReference type="PANTHER" id="PTHR23150:SF19">
    <property type="entry name" value="FORMYLGLYCINE-GENERATING ENZYME"/>
    <property type="match status" value="1"/>
</dbReference>